<feature type="transmembrane region" description="Helical" evidence="5">
    <location>
        <begin position="21"/>
        <end position="45"/>
    </location>
</feature>
<dbReference type="InterPro" id="IPR032808">
    <property type="entry name" value="DoxX"/>
</dbReference>
<proteinExistence type="predicted"/>
<sequence>MQLALSPASQWSPSALIAFRFFFVYFTIYIFPFPLNFIPGFHWLYQPLSDITFNYVNEITRSIRGVDYQSLVKPGGSGDTTYNYIQVFLFFTIAILTTIVWSIVDRKRNSYENLLYWLVIILRYYLAVVMIGYGFAKVFKTQFPFPVVQRLMQTYGESSPMGLLWTFMGYSVAYNIFTGLGEVVGGLLLLFKRTTQLGAFIVIAVMSNVVMLNFAYDVPVKLFSSHLLFMAIFIVIPDLNRHLKFWFTNEIIEPVIKRPLYKNRTTQWMYYAAKGIFIIMVLVTHVWGGLQNTRVSAEGDMISQIKNSSFSGEYKVDTFILNSDTIAENELPTRRWSSISIIKDNASIKHTDGGVTDWKFHSSGHHKKVVLLSKDLSTIGNYNFISLDSATIQMSGIHNQDTLTVLLTKTLKNEDDSFLLVSRGFHWINEYPYNR</sequence>
<dbReference type="EMBL" id="JAHESD010000086">
    <property type="protein sequence ID" value="MBT1706143.1"/>
    <property type="molecule type" value="Genomic_DNA"/>
</dbReference>
<comment type="caution">
    <text evidence="6">The sequence shown here is derived from an EMBL/GenBank/DDBJ whole genome shotgun (WGS) entry which is preliminary data.</text>
</comment>
<accession>A0ABS5VXL2</accession>
<evidence type="ECO:0000256" key="3">
    <source>
        <dbReference type="ARBA" id="ARBA00022989"/>
    </source>
</evidence>
<feature type="transmembrane region" description="Helical" evidence="5">
    <location>
        <begin position="115"/>
        <end position="136"/>
    </location>
</feature>
<evidence type="ECO:0000256" key="2">
    <source>
        <dbReference type="ARBA" id="ARBA00022692"/>
    </source>
</evidence>
<feature type="transmembrane region" description="Helical" evidence="5">
    <location>
        <begin position="268"/>
        <end position="288"/>
    </location>
</feature>
<dbReference type="RefSeq" id="WP_254157123.1">
    <property type="nucleotide sequence ID" value="NZ_JAHESD010000086.1"/>
</dbReference>
<protein>
    <submittedName>
        <fullName evidence="6">DoxX family protein</fullName>
    </submittedName>
</protein>
<keyword evidence="7" id="KW-1185">Reference proteome</keyword>
<dbReference type="Pfam" id="PF07681">
    <property type="entry name" value="DoxX"/>
    <property type="match status" value="1"/>
</dbReference>
<evidence type="ECO:0000313" key="6">
    <source>
        <dbReference type="EMBL" id="MBT1706143.1"/>
    </source>
</evidence>
<gene>
    <name evidence="6" type="ORF">KK060_22820</name>
</gene>
<dbReference type="Proteomes" id="UP000772618">
    <property type="component" value="Unassembled WGS sequence"/>
</dbReference>
<keyword evidence="4 5" id="KW-0472">Membrane</keyword>
<comment type="subcellular location">
    <subcellularLocation>
        <location evidence="1">Membrane</location>
        <topology evidence="1">Multi-pass membrane protein</topology>
    </subcellularLocation>
</comment>
<evidence type="ECO:0000256" key="1">
    <source>
        <dbReference type="ARBA" id="ARBA00004141"/>
    </source>
</evidence>
<evidence type="ECO:0000256" key="4">
    <source>
        <dbReference type="ARBA" id="ARBA00023136"/>
    </source>
</evidence>
<keyword evidence="3 5" id="KW-1133">Transmembrane helix</keyword>
<keyword evidence="2 5" id="KW-0812">Transmembrane</keyword>
<organism evidence="6 7">
    <name type="scientific">Chryseosolibacter indicus</name>
    <dbReference type="NCBI Taxonomy" id="2782351"/>
    <lineage>
        <taxon>Bacteria</taxon>
        <taxon>Pseudomonadati</taxon>
        <taxon>Bacteroidota</taxon>
        <taxon>Cytophagia</taxon>
        <taxon>Cytophagales</taxon>
        <taxon>Chryseotaleaceae</taxon>
        <taxon>Chryseosolibacter</taxon>
    </lineage>
</organism>
<name>A0ABS5VXL2_9BACT</name>
<feature type="transmembrane region" description="Helical" evidence="5">
    <location>
        <begin position="197"/>
        <end position="216"/>
    </location>
</feature>
<evidence type="ECO:0000313" key="7">
    <source>
        <dbReference type="Proteomes" id="UP000772618"/>
    </source>
</evidence>
<feature type="transmembrane region" description="Helical" evidence="5">
    <location>
        <begin position="84"/>
        <end position="103"/>
    </location>
</feature>
<evidence type="ECO:0000256" key="5">
    <source>
        <dbReference type="SAM" id="Phobius"/>
    </source>
</evidence>
<reference evidence="6 7" key="1">
    <citation type="submission" date="2021-05" db="EMBL/GenBank/DDBJ databases">
        <title>A Polyphasic approach of four new species of the genus Ohtaekwangia: Ohtaekwangia histidinii sp. nov., Ohtaekwangia cretensis sp. nov., Ohtaekwangia indiensis sp. nov., Ohtaekwangia reichenbachii sp. nov. from diverse environment.</title>
        <authorList>
            <person name="Octaviana S."/>
        </authorList>
    </citation>
    <scope>NUCLEOTIDE SEQUENCE [LARGE SCALE GENOMIC DNA]</scope>
    <source>
        <strain evidence="6 7">PWU20</strain>
    </source>
</reference>
<feature type="transmembrane region" description="Helical" evidence="5">
    <location>
        <begin position="167"/>
        <end position="190"/>
    </location>
</feature>